<name>A0ABR2WQ16_9FUNG</name>
<dbReference type="PANTHER" id="PTHR30028:SF0">
    <property type="entry name" value="PROTEIN ALUMINUM SENSITIVE 3"/>
    <property type="match status" value="1"/>
</dbReference>
<feature type="transmembrane region" description="Helical" evidence="6">
    <location>
        <begin position="139"/>
        <end position="159"/>
    </location>
</feature>
<keyword evidence="8" id="KW-1185">Reference proteome</keyword>
<dbReference type="EMBL" id="JASJQH010000601">
    <property type="protein sequence ID" value="KAK9763596.1"/>
    <property type="molecule type" value="Genomic_DNA"/>
</dbReference>
<dbReference type="PANTHER" id="PTHR30028">
    <property type="entry name" value="UPF0014 INNER MEMBRANE PROTEIN YBBM-RELATED"/>
    <property type="match status" value="1"/>
</dbReference>
<sequence>MSTDVILNTPYEETTPLNWSHVAKAYSFVLLNVMLSQFLRLKLSYSLIISSLRCMIQLTVMGFLLQLIFDANSPWIVALMTIAFLVLGAYETVYHQSRRRYKGMFQAIFLSMLVSTTVVSIVGMIFALQYKPFWNPPEFIPTIGTVLGNSIPGMAIALNHSIQHFTENKCRIELYLSFGATRWEAANPIIVESIRLGFLPTINALSVMGLISIPGLMTGQIMSGVPVGHAVKFQIIMMFMIAAGTCLGILLVVLHCTSVCLDSKHQIRKDRMSSK</sequence>
<evidence type="ECO:0000256" key="3">
    <source>
        <dbReference type="ARBA" id="ARBA00022692"/>
    </source>
</evidence>
<evidence type="ECO:0000313" key="7">
    <source>
        <dbReference type="EMBL" id="KAK9763596.1"/>
    </source>
</evidence>
<evidence type="ECO:0000256" key="4">
    <source>
        <dbReference type="ARBA" id="ARBA00022989"/>
    </source>
</evidence>
<comment type="subcellular location">
    <subcellularLocation>
        <location evidence="1">Membrane</location>
        <topology evidence="1">Multi-pass membrane protein</topology>
    </subcellularLocation>
</comment>
<feature type="transmembrane region" description="Helical" evidence="6">
    <location>
        <begin position="47"/>
        <end position="69"/>
    </location>
</feature>
<dbReference type="Proteomes" id="UP001479436">
    <property type="component" value="Unassembled WGS sequence"/>
</dbReference>
<evidence type="ECO:0000313" key="8">
    <source>
        <dbReference type="Proteomes" id="UP001479436"/>
    </source>
</evidence>
<keyword evidence="3 6" id="KW-0812">Transmembrane</keyword>
<dbReference type="InterPro" id="IPR005226">
    <property type="entry name" value="UPF0014_fam"/>
</dbReference>
<feature type="transmembrane region" description="Helical" evidence="6">
    <location>
        <begin position="235"/>
        <end position="261"/>
    </location>
</feature>
<comment type="caution">
    <text evidence="7">The sequence shown here is derived from an EMBL/GenBank/DDBJ whole genome shotgun (WGS) entry which is preliminary data.</text>
</comment>
<accession>A0ABR2WQ16</accession>
<proteinExistence type="inferred from homology"/>
<feature type="transmembrane region" description="Helical" evidence="6">
    <location>
        <begin position="75"/>
        <end position="93"/>
    </location>
</feature>
<dbReference type="Pfam" id="PF03649">
    <property type="entry name" value="UPF0014"/>
    <property type="match status" value="1"/>
</dbReference>
<evidence type="ECO:0000256" key="2">
    <source>
        <dbReference type="ARBA" id="ARBA00005268"/>
    </source>
</evidence>
<evidence type="ECO:0000256" key="1">
    <source>
        <dbReference type="ARBA" id="ARBA00004141"/>
    </source>
</evidence>
<comment type="similarity">
    <text evidence="2">Belongs to the UPF0014 family.</text>
</comment>
<keyword evidence="5 6" id="KW-0472">Membrane</keyword>
<organism evidence="7 8">
    <name type="scientific">Basidiobolus ranarum</name>
    <dbReference type="NCBI Taxonomy" id="34480"/>
    <lineage>
        <taxon>Eukaryota</taxon>
        <taxon>Fungi</taxon>
        <taxon>Fungi incertae sedis</taxon>
        <taxon>Zoopagomycota</taxon>
        <taxon>Entomophthoromycotina</taxon>
        <taxon>Basidiobolomycetes</taxon>
        <taxon>Basidiobolales</taxon>
        <taxon>Basidiobolaceae</taxon>
        <taxon>Basidiobolus</taxon>
    </lineage>
</organism>
<feature type="transmembrane region" description="Helical" evidence="6">
    <location>
        <begin position="105"/>
        <end position="127"/>
    </location>
</feature>
<evidence type="ECO:0000256" key="5">
    <source>
        <dbReference type="ARBA" id="ARBA00023136"/>
    </source>
</evidence>
<keyword evidence="4 6" id="KW-1133">Transmembrane helix</keyword>
<feature type="transmembrane region" description="Helical" evidence="6">
    <location>
        <begin position="202"/>
        <end position="223"/>
    </location>
</feature>
<evidence type="ECO:0000256" key="6">
    <source>
        <dbReference type="SAM" id="Phobius"/>
    </source>
</evidence>
<gene>
    <name evidence="7" type="ORF">K7432_009583</name>
</gene>
<protein>
    <submittedName>
        <fullName evidence="7">Uncharacterized protein</fullName>
    </submittedName>
</protein>
<reference evidence="7 8" key="1">
    <citation type="submission" date="2023-04" db="EMBL/GenBank/DDBJ databases">
        <title>Genome of Basidiobolus ranarum AG-B5.</title>
        <authorList>
            <person name="Stajich J.E."/>
            <person name="Carter-House D."/>
            <person name="Gryganskyi A."/>
        </authorList>
    </citation>
    <scope>NUCLEOTIDE SEQUENCE [LARGE SCALE GENOMIC DNA]</scope>
    <source>
        <strain evidence="7 8">AG-B5</strain>
    </source>
</reference>